<dbReference type="AlphaFoldDB" id="W6TLR1"/>
<dbReference type="PATRIC" id="fig|1432657.3.peg.260"/>
<dbReference type="PANTHER" id="PTHR43016">
    <property type="entry name" value="PRESEQUENCE PROTEASE"/>
    <property type="match status" value="1"/>
</dbReference>
<dbReference type="GO" id="GO:0004222">
    <property type="term" value="F:metalloendopeptidase activity"/>
    <property type="evidence" value="ECO:0007669"/>
    <property type="project" value="TreeGrafter"/>
</dbReference>
<protein>
    <submittedName>
        <fullName evidence="1">Metalloprotease, insulinase family protein</fullName>
    </submittedName>
</protein>
<evidence type="ECO:0000313" key="2">
    <source>
        <dbReference type="Proteomes" id="UP000019148"/>
    </source>
</evidence>
<dbReference type="GO" id="GO:0046872">
    <property type="term" value="F:metal ion binding"/>
    <property type="evidence" value="ECO:0007669"/>
    <property type="project" value="InterPro"/>
</dbReference>
<dbReference type="Gene3D" id="3.30.830.10">
    <property type="entry name" value="Metalloenzyme, LuxS/M16 peptidase-like"/>
    <property type="match status" value="1"/>
</dbReference>
<keyword evidence="1" id="KW-0378">Hydrolase</keyword>
<keyword evidence="1" id="KW-0482">Metalloprotease</keyword>
<dbReference type="InterPro" id="IPR011249">
    <property type="entry name" value="Metalloenz_LuxS/M16"/>
</dbReference>
<comment type="caution">
    <text evidence="1">The sequence shown here is derived from an EMBL/GenBank/DDBJ whole genome shotgun (WGS) entry which is preliminary data.</text>
</comment>
<dbReference type="Proteomes" id="UP000019148">
    <property type="component" value="Unassembled WGS sequence"/>
</dbReference>
<name>W6TLR1_9SPIR</name>
<proteinExistence type="predicted"/>
<dbReference type="PANTHER" id="PTHR43016:SF13">
    <property type="entry name" value="PRESEQUENCE PROTEASE, MITOCHONDRIAL"/>
    <property type="match status" value="1"/>
</dbReference>
<dbReference type="GO" id="GO:0016485">
    <property type="term" value="P:protein processing"/>
    <property type="evidence" value="ECO:0007669"/>
    <property type="project" value="TreeGrafter"/>
</dbReference>
<dbReference type="EMBL" id="AZIT01000001">
    <property type="protein sequence ID" value="ETZ18289.1"/>
    <property type="molecule type" value="Genomic_DNA"/>
</dbReference>
<gene>
    <name evidence="1" type="ORF">BDCR2A_00262</name>
</gene>
<accession>W6TLR1</accession>
<reference evidence="1 2" key="1">
    <citation type="submission" date="2013-12" db="EMBL/GenBank/DDBJ databases">
        <title>Comparative genomics of relapsing fever spirochetes.</title>
        <authorList>
            <person name="Schwan T.G."/>
            <person name="Raffel S.J."/>
            <person name="Porcella S.F."/>
        </authorList>
    </citation>
    <scope>NUCLEOTIDE SEQUENCE [LARGE SCALE GENOMIC DNA]</scope>
    <source>
        <strain evidence="1 2">CR2A</strain>
    </source>
</reference>
<dbReference type="SUPFAM" id="SSF63411">
    <property type="entry name" value="LuxS/MPP-like metallohydrolase"/>
    <property type="match status" value="1"/>
</dbReference>
<sequence length="75" mass="8802">MKKKKLFNLISKTYLEEYDAEGSYFKHESGLEIFELKNSTFKENAFGIAFKTIPFNNTGVAHILEHTIFLWLKQI</sequence>
<keyword evidence="1" id="KW-0645">Protease</keyword>
<organism evidence="1 2">
    <name type="scientific">Borrelia duttonii CR2A</name>
    <dbReference type="NCBI Taxonomy" id="1432657"/>
    <lineage>
        <taxon>Bacteria</taxon>
        <taxon>Pseudomonadati</taxon>
        <taxon>Spirochaetota</taxon>
        <taxon>Spirochaetia</taxon>
        <taxon>Spirochaetales</taxon>
        <taxon>Borreliaceae</taxon>
        <taxon>Borrelia</taxon>
    </lineage>
</organism>
<evidence type="ECO:0000313" key="1">
    <source>
        <dbReference type="EMBL" id="ETZ18289.1"/>
    </source>
</evidence>